<keyword evidence="6 12" id="KW-0456">Lyase</keyword>
<evidence type="ECO:0000256" key="8">
    <source>
        <dbReference type="ARBA" id="ARBA00060643"/>
    </source>
</evidence>
<feature type="modified residue" description="N6-(pyridoxal phosphate)lysine" evidence="12 13">
    <location>
        <position position="60"/>
    </location>
</feature>
<dbReference type="RefSeq" id="WP_014821762.1">
    <property type="nucleotide sequence ID" value="NC_018028.1"/>
</dbReference>
<evidence type="ECO:0000256" key="4">
    <source>
        <dbReference type="ARBA" id="ARBA00022898"/>
    </source>
</evidence>
<dbReference type="Pfam" id="PF00278">
    <property type="entry name" value="Orn_DAP_Arg_deC"/>
    <property type="match status" value="1"/>
</dbReference>
<dbReference type="PANTHER" id="PTHR43727:SF2">
    <property type="entry name" value="GROUP IV DECARBOXYLASE"/>
    <property type="match status" value="1"/>
</dbReference>
<evidence type="ECO:0000259" key="15">
    <source>
        <dbReference type="Pfam" id="PF00278"/>
    </source>
</evidence>
<evidence type="ECO:0000256" key="12">
    <source>
        <dbReference type="HAMAP-Rule" id="MF_02120"/>
    </source>
</evidence>
<dbReference type="InterPro" id="IPR022653">
    <property type="entry name" value="De-COase2_pyr-phos_BS"/>
</dbReference>
<dbReference type="PANTHER" id="PTHR43727">
    <property type="entry name" value="DIAMINOPIMELATE DECARBOXYLASE"/>
    <property type="match status" value="1"/>
</dbReference>
<dbReference type="InterPro" id="IPR000183">
    <property type="entry name" value="Orn/DAP/Arg_de-COase"/>
</dbReference>
<dbReference type="PRINTS" id="PR01179">
    <property type="entry name" value="ODADCRBXLASE"/>
</dbReference>
<evidence type="ECO:0000256" key="10">
    <source>
        <dbReference type="ARBA" id="ARBA00066427"/>
    </source>
</evidence>
<dbReference type="GO" id="GO:0030170">
    <property type="term" value="F:pyridoxal phosphate binding"/>
    <property type="evidence" value="ECO:0007669"/>
    <property type="project" value="UniProtKB-UniRule"/>
</dbReference>
<dbReference type="HOGENOM" id="CLU_026444_0_0_6"/>
<evidence type="ECO:0000259" key="16">
    <source>
        <dbReference type="Pfam" id="PF02784"/>
    </source>
</evidence>
<dbReference type="InterPro" id="IPR009006">
    <property type="entry name" value="Ala_racemase/Decarboxylase_C"/>
</dbReference>
<dbReference type="KEGG" id="psc:A458_18835"/>
<dbReference type="InterPro" id="IPR022644">
    <property type="entry name" value="De-COase2_N"/>
</dbReference>
<dbReference type="FunFam" id="2.40.37.10:FF:000003">
    <property type="entry name" value="Diaminopimelate decarboxylase"/>
    <property type="match status" value="1"/>
</dbReference>
<evidence type="ECO:0000256" key="11">
    <source>
        <dbReference type="ARBA" id="ARBA00074972"/>
    </source>
</evidence>
<dbReference type="NCBIfam" id="TIGR01048">
    <property type="entry name" value="lysA"/>
    <property type="match status" value="1"/>
</dbReference>
<evidence type="ECO:0000256" key="9">
    <source>
        <dbReference type="ARBA" id="ARBA00060983"/>
    </source>
</evidence>
<feature type="binding site" evidence="12">
    <location>
        <position position="370"/>
    </location>
    <ligand>
        <name>pyridoxal 5'-phosphate</name>
        <dbReference type="ChEBI" id="CHEBI:597326"/>
    </ligand>
</feature>
<dbReference type="CDD" id="cd06828">
    <property type="entry name" value="PLPDE_III_DapDC"/>
    <property type="match status" value="1"/>
</dbReference>
<feature type="domain" description="Orn/DAP/Arg decarboxylase 2 C-terminal" evidence="15">
    <location>
        <begin position="30"/>
        <end position="368"/>
    </location>
</feature>
<evidence type="ECO:0000313" key="18">
    <source>
        <dbReference type="Proteomes" id="UP000006063"/>
    </source>
</evidence>
<evidence type="ECO:0000256" key="7">
    <source>
        <dbReference type="ARBA" id="ARBA00050464"/>
    </source>
</evidence>
<dbReference type="Gene3D" id="2.40.37.10">
    <property type="entry name" value="Lyase, Ornithine Decarboxylase, Chain A, domain 1"/>
    <property type="match status" value="1"/>
</dbReference>
<dbReference type="SUPFAM" id="SSF51419">
    <property type="entry name" value="PLP-binding barrel"/>
    <property type="match status" value="1"/>
</dbReference>
<feature type="active site" description="Proton donor" evidence="13">
    <location>
        <position position="342"/>
    </location>
</feature>
<proteinExistence type="inferred from homology"/>
<keyword evidence="2 12" id="KW-0028">Amino-acid biosynthesis</keyword>
<reference evidence="17 18" key="1">
    <citation type="journal article" date="2012" name="J. Bacteriol.">
        <title>Complete Genome Sequence of the Naphthalene-Degrading Bacterium Pseudomonas stutzeri AN10 (CCUG 29243).</title>
        <authorList>
            <person name="Brunet-Galmes I."/>
            <person name="Busquets A."/>
            <person name="Pena A."/>
            <person name="Gomila M."/>
            <person name="Nogales B."/>
            <person name="Garcia-Valdes E."/>
            <person name="Lalucat J."/>
            <person name="Bennasar A."/>
            <person name="Bosch R."/>
        </authorList>
    </citation>
    <scope>NUCLEOTIDE SEQUENCE [LARGE SCALE GENOMIC DNA]</scope>
    <source>
        <strain evidence="17 18">CCUG 29243</strain>
    </source>
</reference>
<comment type="catalytic activity">
    <reaction evidence="7 12 14">
        <text>meso-2,6-diaminopimelate + H(+) = L-lysine + CO2</text>
        <dbReference type="Rhea" id="RHEA:15101"/>
        <dbReference type="ChEBI" id="CHEBI:15378"/>
        <dbReference type="ChEBI" id="CHEBI:16526"/>
        <dbReference type="ChEBI" id="CHEBI:32551"/>
        <dbReference type="ChEBI" id="CHEBI:57791"/>
        <dbReference type="EC" id="4.1.1.20"/>
    </reaction>
</comment>
<sequence length="415" mass="45220">MEAFSYRDGQLFAEGVALPALAQRFGTPTYVYSRAHIEAQYRAYADALDGMPHLVCFAVKANSNLGVLNVLARLGAGFDIVSRGELERVLAAGGQPDRIVFSGVGKTRDDMRRALEVGVHCFNVESTDELERLQQVAAELGKKAPVSLRVNPDVDAGTHPYISTGLKENKFGIDIDNAEAVYARAAELPNLEVVGVDCHIGSQLTSLPPFLDALDRLLALTERLATRGIQIRHLDLGGGLGVRYRDEQPPLAGDYIQAVRQRIEGRGLALVFEPGRSIAANAGVLLTRVEYLKHTAHKDFAIVDAAMNDLIRPALYQAWMNVIAVQPHEGDTRRYDIVGPICETGDFLAKDRELALVEGDLLAVCSAGAYGFVMSSNYNTRGRAAEVLVDGDQAFEVRRRESVQELYAGESLLPT</sequence>
<feature type="binding site" evidence="12">
    <location>
        <position position="276"/>
    </location>
    <ligand>
        <name>substrate</name>
    </ligand>
</feature>
<dbReference type="FunFam" id="3.20.20.10:FF:000003">
    <property type="entry name" value="Diaminopimelate decarboxylase"/>
    <property type="match status" value="1"/>
</dbReference>
<evidence type="ECO:0000256" key="2">
    <source>
        <dbReference type="ARBA" id="ARBA00022605"/>
    </source>
</evidence>
<dbReference type="InterPro" id="IPR029066">
    <property type="entry name" value="PLP-binding_barrel"/>
</dbReference>
<dbReference type="PATRIC" id="fig|1196835.3.peg.3787"/>
<evidence type="ECO:0000256" key="14">
    <source>
        <dbReference type="RuleBase" id="RU003738"/>
    </source>
</evidence>
<evidence type="ECO:0000313" key="17">
    <source>
        <dbReference type="EMBL" id="AFM34990.1"/>
    </source>
</evidence>
<dbReference type="GO" id="GO:0009089">
    <property type="term" value="P:lysine biosynthetic process via diaminopimelate"/>
    <property type="evidence" value="ECO:0007669"/>
    <property type="project" value="UniProtKB-UniRule"/>
</dbReference>
<feature type="binding site" evidence="12">
    <location>
        <position position="312"/>
    </location>
    <ligand>
        <name>substrate</name>
    </ligand>
</feature>
<dbReference type="PROSITE" id="PS00878">
    <property type="entry name" value="ODR_DC_2_1"/>
    <property type="match status" value="1"/>
</dbReference>
<gene>
    <name evidence="12" type="primary">lysA</name>
    <name evidence="17" type="ORF">A458_18835</name>
</gene>
<comment type="function">
    <text evidence="12">Specifically catalyzes the decarboxylation of meso-diaminopimelate (meso-DAP) to L-lysine.</text>
</comment>
<dbReference type="InterPro" id="IPR002986">
    <property type="entry name" value="DAP_deCOOHase_LysA"/>
</dbReference>
<keyword evidence="3 12" id="KW-0210">Decarboxylase</keyword>
<dbReference type="InterPro" id="IPR022643">
    <property type="entry name" value="De-COase2_C"/>
</dbReference>
<accession>I4CY33</accession>
<evidence type="ECO:0000256" key="1">
    <source>
        <dbReference type="ARBA" id="ARBA00001933"/>
    </source>
</evidence>
<keyword evidence="4 12" id="KW-0663">Pyridoxal phosphate</keyword>
<dbReference type="Proteomes" id="UP000006063">
    <property type="component" value="Chromosome"/>
</dbReference>
<comment type="cofactor">
    <cofactor evidence="1 12 13 14">
        <name>pyridoxal 5'-phosphate</name>
        <dbReference type="ChEBI" id="CHEBI:597326"/>
    </cofactor>
</comment>
<evidence type="ECO:0000256" key="13">
    <source>
        <dbReference type="PIRSR" id="PIRSR600183-50"/>
    </source>
</evidence>
<feature type="binding site" evidence="12">
    <location>
        <begin position="273"/>
        <end position="276"/>
    </location>
    <ligand>
        <name>pyridoxal 5'-phosphate</name>
        <dbReference type="ChEBI" id="CHEBI:597326"/>
    </ligand>
</feature>
<dbReference type="UniPathway" id="UPA00034">
    <property type="reaction ID" value="UER00027"/>
</dbReference>
<keyword evidence="5 12" id="KW-0457">Lysine biosynthesis</keyword>
<evidence type="ECO:0000256" key="3">
    <source>
        <dbReference type="ARBA" id="ARBA00022793"/>
    </source>
</evidence>
<comment type="subunit">
    <text evidence="12">Homodimer.</text>
</comment>
<dbReference type="GO" id="GO:0008836">
    <property type="term" value="F:diaminopimelate decarboxylase activity"/>
    <property type="evidence" value="ECO:0007669"/>
    <property type="project" value="UniProtKB-UniRule"/>
</dbReference>
<organism evidence="17 18">
    <name type="scientific">Stutzerimonas stutzeri CCUG 29243</name>
    <dbReference type="NCBI Taxonomy" id="1196835"/>
    <lineage>
        <taxon>Bacteria</taxon>
        <taxon>Pseudomonadati</taxon>
        <taxon>Pseudomonadota</taxon>
        <taxon>Gammaproteobacteria</taxon>
        <taxon>Pseudomonadales</taxon>
        <taxon>Pseudomonadaceae</taxon>
        <taxon>Stutzerimonas</taxon>
    </lineage>
</organism>
<evidence type="ECO:0000256" key="6">
    <source>
        <dbReference type="ARBA" id="ARBA00023239"/>
    </source>
</evidence>
<feature type="binding site" evidence="12">
    <location>
        <position position="239"/>
    </location>
    <ligand>
        <name>pyridoxal 5'-phosphate</name>
        <dbReference type="ChEBI" id="CHEBI:597326"/>
    </ligand>
</feature>
<feature type="binding site" evidence="12">
    <location>
        <position position="316"/>
    </location>
    <ligand>
        <name>substrate</name>
    </ligand>
</feature>
<feature type="domain" description="Orn/DAP/Arg decarboxylase 2 N-terminal" evidence="16">
    <location>
        <begin position="35"/>
        <end position="280"/>
    </location>
</feature>
<dbReference type="PRINTS" id="PR01181">
    <property type="entry name" value="DAPDCRBXLASE"/>
</dbReference>
<feature type="binding site" evidence="12">
    <location>
        <position position="343"/>
    </location>
    <ligand>
        <name>substrate</name>
    </ligand>
</feature>
<name>I4CY33_STUST</name>
<dbReference type="Gene3D" id="3.20.20.10">
    <property type="entry name" value="Alanine racemase"/>
    <property type="match status" value="1"/>
</dbReference>
<feature type="binding site" evidence="12">
    <location>
        <position position="370"/>
    </location>
    <ligand>
        <name>substrate</name>
    </ligand>
</feature>
<dbReference type="AlphaFoldDB" id="I4CY33"/>
<dbReference type="Pfam" id="PF02784">
    <property type="entry name" value="Orn_Arg_deC_N"/>
    <property type="match status" value="1"/>
</dbReference>
<dbReference type="EMBL" id="CP003677">
    <property type="protein sequence ID" value="AFM34990.1"/>
    <property type="molecule type" value="Genomic_DNA"/>
</dbReference>
<protein>
    <recommendedName>
        <fullName evidence="11 12">Diaminopimelate decarboxylase</fullName>
        <shortName evidence="12">DAP decarboxylase</shortName>
        <shortName evidence="12">DAPDC</shortName>
        <ecNumber evidence="10 12">4.1.1.20</ecNumber>
    </recommendedName>
</protein>
<dbReference type="EC" id="4.1.1.20" evidence="10 12"/>
<evidence type="ECO:0000256" key="5">
    <source>
        <dbReference type="ARBA" id="ARBA00023154"/>
    </source>
</evidence>
<comment type="similarity">
    <text evidence="9 12">Belongs to the Orn/Lys/Arg decarboxylase class-II family. LysA subfamily.</text>
</comment>
<dbReference type="SUPFAM" id="SSF50621">
    <property type="entry name" value="Alanine racemase C-terminal domain-like"/>
    <property type="match status" value="1"/>
</dbReference>
<dbReference type="eggNOG" id="COG0019">
    <property type="taxonomic scope" value="Bacteria"/>
</dbReference>
<comment type="pathway">
    <text evidence="8 12 14">Amino-acid biosynthesis; L-lysine biosynthesis via DAP pathway; L-lysine from DL-2,6-diaminopimelate: step 1/1.</text>
</comment>
<dbReference type="HAMAP" id="MF_02120">
    <property type="entry name" value="LysA"/>
    <property type="match status" value="1"/>
</dbReference>